<dbReference type="FunFam" id="3.40.50.300:FF:000481">
    <property type="entry name" value="Structural maintenance of chromosomes 4"/>
    <property type="match status" value="1"/>
</dbReference>
<keyword evidence="8" id="KW-0226">DNA condensation</keyword>
<evidence type="ECO:0000256" key="4">
    <source>
        <dbReference type="ARBA" id="ARBA00022741"/>
    </source>
</evidence>
<gene>
    <name evidence="15" type="ORF">TASK_LOCUS6443</name>
</gene>
<feature type="region of interest" description="Disordered" evidence="13">
    <location>
        <begin position="986"/>
        <end position="1011"/>
    </location>
</feature>
<dbReference type="InterPro" id="IPR010935">
    <property type="entry name" value="SMC_hinge"/>
</dbReference>
<feature type="compositionally biased region" description="Low complexity" evidence="13">
    <location>
        <begin position="1057"/>
        <end position="1070"/>
    </location>
</feature>
<dbReference type="FunFam" id="3.40.50.300:FF:000585">
    <property type="entry name" value="Structural maintenance of chromosomes 4"/>
    <property type="match status" value="1"/>
</dbReference>
<feature type="region of interest" description="Disordered" evidence="13">
    <location>
        <begin position="818"/>
        <end position="837"/>
    </location>
</feature>
<dbReference type="Gene3D" id="1.10.287.1490">
    <property type="match status" value="1"/>
</dbReference>
<proteinExistence type="inferred from homology"/>
<dbReference type="WBParaSite" id="TASK_0000644201-mRNA-1">
    <property type="protein sequence ID" value="TASK_0000644201-mRNA-1"/>
    <property type="gene ID" value="TASK_0000644201"/>
</dbReference>
<keyword evidence="6" id="KW-0067">ATP-binding</keyword>
<evidence type="ECO:0000313" key="17">
    <source>
        <dbReference type="WBParaSite" id="TASK_0000644201-mRNA-1"/>
    </source>
</evidence>
<keyword evidence="3" id="KW-0132">Cell division</keyword>
<dbReference type="EMBL" id="UYRS01018501">
    <property type="protein sequence ID" value="VDK36700.1"/>
    <property type="molecule type" value="Genomic_DNA"/>
</dbReference>
<feature type="coiled-coil region" evidence="12">
    <location>
        <begin position="238"/>
        <end position="275"/>
    </location>
</feature>
<accession>A0A0R3W7Z9</accession>
<keyword evidence="10" id="KW-0131">Cell cycle</keyword>
<evidence type="ECO:0000313" key="16">
    <source>
        <dbReference type="Proteomes" id="UP000282613"/>
    </source>
</evidence>
<dbReference type="PANTHER" id="PTHR18937">
    <property type="entry name" value="STRUCTURAL MAINTENANCE OF CHROMOSOMES SMC FAMILY MEMBER"/>
    <property type="match status" value="1"/>
</dbReference>
<evidence type="ECO:0000256" key="10">
    <source>
        <dbReference type="ARBA" id="ARBA00023306"/>
    </source>
</evidence>
<dbReference type="Gene3D" id="3.40.50.300">
    <property type="entry name" value="P-loop containing nucleotide triphosphate hydrolases"/>
    <property type="match status" value="2"/>
</dbReference>
<evidence type="ECO:0000256" key="7">
    <source>
        <dbReference type="ARBA" id="ARBA00023054"/>
    </source>
</evidence>
<dbReference type="InterPro" id="IPR027417">
    <property type="entry name" value="P-loop_NTPase"/>
</dbReference>
<feature type="region of interest" description="Disordered" evidence="13">
    <location>
        <begin position="1023"/>
        <end position="1076"/>
    </location>
</feature>
<feature type="compositionally biased region" description="Basic and acidic residues" evidence="13">
    <location>
        <begin position="498"/>
        <end position="508"/>
    </location>
</feature>
<feature type="coiled-coil region" evidence="12">
    <location>
        <begin position="1082"/>
        <end position="1133"/>
    </location>
</feature>
<dbReference type="GO" id="GO:0000796">
    <property type="term" value="C:condensin complex"/>
    <property type="evidence" value="ECO:0007669"/>
    <property type="project" value="TreeGrafter"/>
</dbReference>
<evidence type="ECO:0000256" key="5">
    <source>
        <dbReference type="ARBA" id="ARBA00022776"/>
    </source>
</evidence>
<dbReference type="Pfam" id="PF06470">
    <property type="entry name" value="SMC_hinge"/>
    <property type="match status" value="1"/>
</dbReference>
<feature type="coiled-coil region" evidence="12">
    <location>
        <begin position="905"/>
        <end position="946"/>
    </location>
</feature>
<evidence type="ECO:0000313" key="15">
    <source>
        <dbReference type="EMBL" id="VDK36700.1"/>
    </source>
</evidence>
<dbReference type="GO" id="GO:0005524">
    <property type="term" value="F:ATP binding"/>
    <property type="evidence" value="ECO:0007669"/>
    <property type="project" value="UniProtKB-KW"/>
</dbReference>
<dbReference type="Proteomes" id="UP000282613">
    <property type="component" value="Unassembled WGS sequence"/>
</dbReference>
<keyword evidence="7 12" id="KW-0175">Coiled coil</keyword>
<dbReference type="GO" id="GO:0007076">
    <property type="term" value="P:mitotic chromosome condensation"/>
    <property type="evidence" value="ECO:0007669"/>
    <property type="project" value="TreeGrafter"/>
</dbReference>
<dbReference type="PIRSF" id="PIRSF005719">
    <property type="entry name" value="SMC"/>
    <property type="match status" value="1"/>
</dbReference>
<evidence type="ECO:0000256" key="3">
    <source>
        <dbReference type="ARBA" id="ARBA00022618"/>
    </source>
</evidence>
<evidence type="ECO:0000256" key="1">
    <source>
        <dbReference type="ARBA" id="ARBA00004123"/>
    </source>
</evidence>
<dbReference type="InterPro" id="IPR003395">
    <property type="entry name" value="RecF/RecN/SMC_N"/>
</dbReference>
<dbReference type="Gene3D" id="1.20.1060.20">
    <property type="match status" value="1"/>
</dbReference>
<comment type="subcellular location">
    <subcellularLocation>
        <location evidence="1 11">Nucleus</location>
    </subcellularLocation>
</comment>
<dbReference type="Gene3D" id="3.30.70.1620">
    <property type="match status" value="1"/>
</dbReference>
<dbReference type="Pfam" id="PF02463">
    <property type="entry name" value="SMC_N"/>
    <property type="match status" value="1"/>
</dbReference>
<feature type="compositionally biased region" description="Basic and acidic residues" evidence="13">
    <location>
        <begin position="986"/>
        <end position="1008"/>
    </location>
</feature>
<evidence type="ECO:0000256" key="11">
    <source>
        <dbReference type="PIRNR" id="PIRNR005719"/>
    </source>
</evidence>
<keyword evidence="9 11" id="KW-0539">Nucleus</keyword>
<feature type="coiled-coil region" evidence="12">
    <location>
        <begin position="389"/>
        <end position="430"/>
    </location>
</feature>
<reference evidence="17" key="1">
    <citation type="submission" date="2017-02" db="UniProtKB">
        <authorList>
            <consortium name="WormBaseParasite"/>
        </authorList>
    </citation>
    <scope>IDENTIFICATION</scope>
</reference>
<dbReference type="GO" id="GO:0005634">
    <property type="term" value="C:nucleus"/>
    <property type="evidence" value="ECO:0007669"/>
    <property type="project" value="UniProtKB-SubCell"/>
</dbReference>
<feature type="compositionally biased region" description="Polar residues" evidence="13">
    <location>
        <begin position="1047"/>
        <end position="1056"/>
    </location>
</feature>
<dbReference type="InterPro" id="IPR024704">
    <property type="entry name" value="SMC"/>
</dbReference>
<feature type="region of interest" description="Disordered" evidence="13">
    <location>
        <begin position="481"/>
        <end position="508"/>
    </location>
</feature>
<dbReference type="STRING" id="60517.A0A0R3W7Z9"/>
<feature type="domain" description="SMC hinge" evidence="14">
    <location>
        <begin position="578"/>
        <end position="696"/>
    </location>
</feature>
<evidence type="ECO:0000259" key="14">
    <source>
        <dbReference type="SMART" id="SM00968"/>
    </source>
</evidence>
<dbReference type="GO" id="GO:0051301">
    <property type="term" value="P:cell division"/>
    <property type="evidence" value="ECO:0007669"/>
    <property type="project" value="UniProtKB-KW"/>
</dbReference>
<comment type="similarity">
    <text evidence="2">Belongs to the SMC family. SMC4 subfamily.</text>
</comment>
<organism evidence="17">
    <name type="scientific">Taenia asiatica</name>
    <name type="common">Asian tapeworm</name>
    <dbReference type="NCBI Taxonomy" id="60517"/>
    <lineage>
        <taxon>Eukaryota</taxon>
        <taxon>Metazoa</taxon>
        <taxon>Spiralia</taxon>
        <taxon>Lophotrochozoa</taxon>
        <taxon>Platyhelminthes</taxon>
        <taxon>Cestoda</taxon>
        <taxon>Eucestoda</taxon>
        <taxon>Cyclophyllidea</taxon>
        <taxon>Taeniidae</taxon>
        <taxon>Taenia</taxon>
    </lineage>
</organism>
<dbReference type="GO" id="GO:0016887">
    <property type="term" value="F:ATP hydrolysis activity"/>
    <property type="evidence" value="ECO:0007669"/>
    <property type="project" value="InterPro"/>
</dbReference>
<protein>
    <recommendedName>
        <fullName evidence="11">Structural maintenance of chromosomes protein</fullName>
    </recommendedName>
</protein>
<evidence type="ECO:0000256" key="13">
    <source>
        <dbReference type="SAM" id="MobiDB-lite"/>
    </source>
</evidence>
<evidence type="ECO:0000256" key="6">
    <source>
        <dbReference type="ARBA" id="ARBA00022840"/>
    </source>
</evidence>
<dbReference type="SMART" id="SM00968">
    <property type="entry name" value="SMC_hinge"/>
    <property type="match status" value="1"/>
</dbReference>
<name>A0A0R3W7Z9_TAEAS</name>
<evidence type="ECO:0000256" key="9">
    <source>
        <dbReference type="ARBA" id="ARBA00023242"/>
    </source>
</evidence>
<keyword evidence="4" id="KW-0547">Nucleotide-binding</keyword>
<keyword evidence="16" id="KW-1185">Reference proteome</keyword>
<dbReference type="InterPro" id="IPR036277">
    <property type="entry name" value="SMC_hinge_sf"/>
</dbReference>
<feature type="region of interest" description="Disordered" evidence="13">
    <location>
        <begin position="717"/>
        <end position="741"/>
    </location>
</feature>
<dbReference type="OrthoDB" id="5575062at2759"/>
<keyword evidence="5" id="KW-0498">Mitosis</keyword>
<feature type="coiled-coil region" evidence="12">
    <location>
        <begin position="305"/>
        <end position="360"/>
    </location>
</feature>
<dbReference type="PANTHER" id="PTHR18937:SF172">
    <property type="entry name" value="STRUCTURAL MAINTENANCE OF CHROMOSOMES PROTEIN"/>
    <property type="match status" value="1"/>
</dbReference>
<reference evidence="15 16" key="2">
    <citation type="submission" date="2018-11" db="EMBL/GenBank/DDBJ databases">
        <authorList>
            <consortium name="Pathogen Informatics"/>
        </authorList>
    </citation>
    <scope>NUCLEOTIDE SEQUENCE [LARGE SCALE GENOMIC DNA]</scope>
</reference>
<evidence type="ECO:0000256" key="12">
    <source>
        <dbReference type="SAM" id="Coils"/>
    </source>
</evidence>
<evidence type="ECO:0000256" key="2">
    <source>
        <dbReference type="ARBA" id="ARBA00006005"/>
    </source>
</evidence>
<evidence type="ECO:0000256" key="8">
    <source>
        <dbReference type="ARBA" id="ARBA00023067"/>
    </source>
</evidence>
<dbReference type="SUPFAM" id="SSF75553">
    <property type="entry name" value="Smc hinge domain"/>
    <property type="match status" value="1"/>
</dbReference>
<sequence length="1366" mass="153549">MDVPTEGSCPVTISDDDLLNNCPPVEIPPLEVPFHLSDENSSRLVLSQVVCENFKSYGGRRVLGPFHKNFTCVIGPNGSGKSNVIDALLFVFGFRASKVRSKKLSSLIHNSDELPNVNSCQVSVYFQRIIDTGSRANDFEVVPGSEFVVSRKAFKDNSNSYYFNDCKASFKEITHLLRQHGIDLDHNRFLILQGEVEQISLMKPKATTEYETGFLEYLEDIIGSNRFKRPLAILADRIERLKDIRLEKLARVKAVEKERNELETVKDEAVAYLRLINKMTRIKNVIYQKRQHQELVNESRSRQELVIVEQQVEEFAKEVKDLVEELHKLKSKRDEDEKRASSLQEQHRAAKARFAGYEAEDSRLRDEHAHLKAQGKRTVKALAAERKKLDEIRRLPEEAEERRETLKAQLAELEANRAKQEAIYKETMEILTQETAPLRKKMEAAEAALAPVQKAADKAASKLAIAQQELNLAMSAVRREEERAKGARDGAQSAQNRLAERERQLADAKRNVTPQRLKELQKVKSEVERVGAEEKQLIERVNQLRSSLVEAKSSFQSDNSRNRVLTALSSAVQEGKLEGVLGRLGDLGVIPQKYDVAISTSCGALDHIVVETMELAQRAVEYLKKYNLGQASFIALDKMERWTIEAAKPFVGPVPSAQRLFDLVDTSMNPRVKPCFYFALRNTLIADDLDVAVDWAFKHKQRFRVVTLQGQLIETSGAMSGGGSGRPISGRMNTDAQKARRRSSGIPLWTETFITVKEEELAACEARLTEARQRREHLEDTEAQLSQRIQEAQRVVTKCQNEIERLREEAEVLGQEAKQAEVRAAQTGPSAEERDRMEGSVANLERLHLSKAEKAEELRRRVDEVKTALVDAGSARLAAVRSRVGLVESKIKETNDLFTKLEVDIKSAHRNQAKCEAKVKAYEEEVETLKEKLTAIEARMVEIEKVAKVCMEEFQELQKTIRDLTQGLSAIGEAIEKVETALAASRKAEGGAQRKAEELRSQAKEAGGRARGWQMKLRSLRLHTIEDDDEDEGEGGMVEDGTESGMRGSQSDDNVTPSSVSSGPAGISSPSKERRLKLPVYTEEQLAEMKVNEAEVHRLEEQTAAMAPNMSAIEQYRKKVDLYLKRVAELDQVTELRSEQLRQEADARAKRLSEFMSGFNIITTRLKEMYQMLTQGGDAELELIDSLDPFSEGIVFSVRPPKKTWKSIANLSGGEKTLSSLALVFALHHYKPTPLYVMDEIDAALDFKNVSIVGNYVVERTKNAQFVIISLRNNMFELADRLVGIYKTHNITKSIALDCASLSKRLEAAVAARLGTRTQSNPDNQYAPPKQAESNRLVTAMETTEVEQARSNCSTDSAQTFIPQMN</sequence>
<dbReference type="SUPFAM" id="SSF52540">
    <property type="entry name" value="P-loop containing nucleoside triphosphate hydrolases"/>
    <property type="match status" value="1"/>
</dbReference>
<dbReference type="SUPFAM" id="SSF57997">
    <property type="entry name" value="Tropomyosin"/>
    <property type="match status" value="1"/>
</dbReference>